<evidence type="ECO:0000313" key="4">
    <source>
        <dbReference type="Proteomes" id="UP001595665"/>
    </source>
</evidence>
<organism evidence="3 4">
    <name type="scientific">Massilia haematophila</name>
    <dbReference type="NCBI Taxonomy" id="457923"/>
    <lineage>
        <taxon>Bacteria</taxon>
        <taxon>Pseudomonadati</taxon>
        <taxon>Pseudomonadota</taxon>
        <taxon>Betaproteobacteria</taxon>
        <taxon>Burkholderiales</taxon>
        <taxon>Oxalobacteraceae</taxon>
        <taxon>Telluria group</taxon>
        <taxon>Massilia</taxon>
    </lineage>
</organism>
<evidence type="ECO:0000259" key="2">
    <source>
        <dbReference type="Pfam" id="PF10988"/>
    </source>
</evidence>
<gene>
    <name evidence="3" type="ORF">ACFOPH_10990</name>
</gene>
<dbReference type="Pfam" id="PF10988">
    <property type="entry name" value="DUF2807"/>
    <property type="match status" value="1"/>
</dbReference>
<dbReference type="Proteomes" id="UP001595665">
    <property type="component" value="Unassembled WGS sequence"/>
</dbReference>
<protein>
    <submittedName>
        <fullName evidence="3">GIN domain-containing protein</fullName>
    </submittedName>
</protein>
<feature type="chain" id="PRO_5047538880" evidence="1">
    <location>
        <begin position="24"/>
        <end position="255"/>
    </location>
</feature>
<evidence type="ECO:0000313" key="3">
    <source>
        <dbReference type="EMBL" id="MFC3458764.1"/>
    </source>
</evidence>
<evidence type="ECO:0000256" key="1">
    <source>
        <dbReference type="SAM" id="SignalP"/>
    </source>
</evidence>
<feature type="signal peptide" evidence="1">
    <location>
        <begin position="1"/>
        <end position="23"/>
    </location>
</feature>
<dbReference type="RefSeq" id="WP_312552408.1">
    <property type="nucleotide sequence ID" value="NZ_JBHRVV010000001.1"/>
</dbReference>
<comment type="caution">
    <text evidence="3">The sequence shown here is derived from an EMBL/GenBank/DDBJ whole genome shotgun (WGS) entry which is preliminary data.</text>
</comment>
<keyword evidence="4" id="KW-1185">Reference proteome</keyword>
<keyword evidence="1" id="KW-0732">Signal</keyword>
<name>A0ABV7PI16_9BURK</name>
<dbReference type="InterPro" id="IPR021255">
    <property type="entry name" value="DUF2807"/>
</dbReference>
<reference evidence="4" key="1">
    <citation type="journal article" date="2019" name="Int. J. Syst. Evol. Microbiol.">
        <title>The Global Catalogue of Microorganisms (GCM) 10K type strain sequencing project: providing services to taxonomists for standard genome sequencing and annotation.</title>
        <authorList>
            <consortium name="The Broad Institute Genomics Platform"/>
            <consortium name="The Broad Institute Genome Sequencing Center for Infectious Disease"/>
            <person name="Wu L."/>
            <person name="Ma J."/>
        </authorList>
    </citation>
    <scope>NUCLEOTIDE SEQUENCE [LARGE SCALE GENOMIC DNA]</scope>
    <source>
        <strain evidence="4">CCM 7480</strain>
    </source>
</reference>
<dbReference type="Gene3D" id="2.160.20.120">
    <property type="match status" value="1"/>
</dbReference>
<sequence length="255" mass="26849">MHKFFKFALALFGLLALVRLAAAAPETADETRAIDARVVRVKLDGLVDLRIRQGSPAVLVLRGDPRWLEKLTTVQSGDTLHIGTATRGVRLQRASALRAELVLPRLREVSSDSVGTTEITGFSGDELDLSLDGAGSMDVNANYRLISASLGGVGSMKLAGMQSEGIELDLQGAGYVTLAGRSKWLKADLAGLGGLDAQQFTAESVTLDLSGLGNATVTAQQNANLNLSGMGSVTVYGKPLNRKVSVDGLGKVSWK</sequence>
<proteinExistence type="predicted"/>
<dbReference type="EMBL" id="JBHRVV010000001">
    <property type="protein sequence ID" value="MFC3458764.1"/>
    <property type="molecule type" value="Genomic_DNA"/>
</dbReference>
<accession>A0ABV7PI16</accession>
<feature type="domain" description="Putative auto-transporter adhesin head GIN" evidence="2">
    <location>
        <begin position="41"/>
        <end position="239"/>
    </location>
</feature>